<name>A0A345UPL9_9BACT</name>
<dbReference type="SUPFAM" id="SSF51556">
    <property type="entry name" value="Metallo-dependent hydrolases"/>
    <property type="match status" value="1"/>
</dbReference>
<dbReference type="InterPro" id="IPR013108">
    <property type="entry name" value="Amidohydro_3"/>
</dbReference>
<dbReference type="GO" id="GO:0016810">
    <property type="term" value="F:hydrolase activity, acting on carbon-nitrogen (but not peptide) bonds"/>
    <property type="evidence" value="ECO:0007669"/>
    <property type="project" value="InterPro"/>
</dbReference>
<feature type="domain" description="Amidohydrolase 3" evidence="1">
    <location>
        <begin position="220"/>
        <end position="403"/>
    </location>
</feature>
<dbReference type="EMBL" id="CP027806">
    <property type="protein sequence ID" value="AXJ02421.1"/>
    <property type="molecule type" value="Genomic_DNA"/>
</dbReference>
<dbReference type="Gene3D" id="2.30.40.10">
    <property type="entry name" value="Urease, subunit C, domain 1"/>
    <property type="match status" value="1"/>
</dbReference>
<accession>A0A345UPL9</accession>
<dbReference type="Proteomes" id="UP000254808">
    <property type="component" value="Chromosome"/>
</dbReference>
<dbReference type="Gene3D" id="3.20.20.140">
    <property type="entry name" value="Metal-dependent hydrolases"/>
    <property type="match status" value="1"/>
</dbReference>
<dbReference type="PANTHER" id="PTHR43135">
    <property type="entry name" value="ALPHA-D-RIBOSE 1-METHYLPHOSPHONATE 5-TRIPHOSPHATE DIPHOSPHATASE"/>
    <property type="match status" value="1"/>
</dbReference>
<dbReference type="OrthoDB" id="9802793at2"/>
<sequence length="435" mass="47463">MIPKVSYRLLGVTLCLLLIPLGMYAQQVPVAFEGATLYPISSEPIENGVLVVHEGKIIAVGAAGSVNIPADAERRDASGFIIMPGLVDTHSHIGGGDGGDRSSPMHPDVRIMDAIDVRSDTFKKARTGGVTVANVMPGSGHLLSGQTIYLKLRDARTVYDMLMPDARLRDGFAGGIKMANGTNPLRQPPFPGTRARSATLQRGLFIEAQAYQQRLSEEENVPRNLRLEPIVEALNGDRIVHFHTHRHDDILTVLRMQREFGFRVVLHHVTDAWLVADEIAAAGVPSSIIVLDTPGGKLEAVNLLYKSGRVLEEAGAEVSFHTDDSVTDSRLFFRMAAFAVRDGMSREKALEALTIAAARQLDLEDRVGSLEPGKDADFILLTGDPFSVYTHVQQTWVEGNKVFDRANPDQLPYATGGHEVYRGDYFDHYSAGGSQ</sequence>
<evidence type="ECO:0000313" key="2">
    <source>
        <dbReference type="EMBL" id="AXJ02421.1"/>
    </source>
</evidence>
<gene>
    <name evidence="2" type="ORF">CYPRO_3187</name>
</gene>
<dbReference type="PANTHER" id="PTHR43135:SF3">
    <property type="entry name" value="ALPHA-D-RIBOSE 1-METHYLPHOSPHONATE 5-TRIPHOSPHATE DIPHOSPHATASE"/>
    <property type="match status" value="1"/>
</dbReference>
<dbReference type="InterPro" id="IPR032466">
    <property type="entry name" value="Metal_Hydrolase"/>
</dbReference>
<keyword evidence="3" id="KW-1185">Reference proteome</keyword>
<protein>
    <submittedName>
        <fullName evidence="2">Imidazolonepropionase</fullName>
    </submittedName>
</protein>
<dbReference type="InterPro" id="IPR051781">
    <property type="entry name" value="Metallo-dep_Hydrolase"/>
</dbReference>
<dbReference type="RefSeq" id="WP_114985508.1">
    <property type="nucleotide sequence ID" value="NZ_CP027806.1"/>
</dbReference>
<reference evidence="2 3" key="1">
    <citation type="submission" date="2018-03" db="EMBL/GenBank/DDBJ databases">
        <title>Phenotypic and genomic properties of Cyclonatronum proteinivorum gen. nov., sp. nov., a haloalkaliphilic bacteroidete from soda lakes possessing Na+-translocating rhodopsin.</title>
        <authorList>
            <person name="Toshchakov S.V."/>
            <person name="Korzhenkov A."/>
            <person name="Samarov N.I."/>
            <person name="Kublanov I.V."/>
            <person name="Muntyan M.S."/>
            <person name="Sorokin D.Y."/>
        </authorList>
    </citation>
    <scope>NUCLEOTIDE SEQUENCE [LARGE SCALE GENOMIC DNA]</scope>
    <source>
        <strain evidence="2 3">Omega</strain>
    </source>
</reference>
<organism evidence="2 3">
    <name type="scientific">Cyclonatronum proteinivorum</name>
    <dbReference type="NCBI Taxonomy" id="1457365"/>
    <lineage>
        <taxon>Bacteria</taxon>
        <taxon>Pseudomonadati</taxon>
        <taxon>Balneolota</taxon>
        <taxon>Balneolia</taxon>
        <taxon>Balneolales</taxon>
        <taxon>Cyclonatronaceae</taxon>
        <taxon>Cyclonatronum</taxon>
    </lineage>
</organism>
<dbReference type="InterPro" id="IPR011059">
    <property type="entry name" value="Metal-dep_hydrolase_composite"/>
</dbReference>
<evidence type="ECO:0000259" key="1">
    <source>
        <dbReference type="Pfam" id="PF07969"/>
    </source>
</evidence>
<evidence type="ECO:0000313" key="3">
    <source>
        <dbReference type="Proteomes" id="UP000254808"/>
    </source>
</evidence>
<dbReference type="KEGG" id="cprv:CYPRO_3187"/>
<proteinExistence type="predicted"/>
<dbReference type="Pfam" id="PF07969">
    <property type="entry name" value="Amidohydro_3"/>
    <property type="match status" value="1"/>
</dbReference>
<dbReference type="AlphaFoldDB" id="A0A345UPL9"/>
<dbReference type="SUPFAM" id="SSF51338">
    <property type="entry name" value="Composite domain of metallo-dependent hydrolases"/>
    <property type="match status" value="1"/>
</dbReference>